<organism evidence="12 13">
    <name type="scientific">Rhodopseudomonas julia</name>
    <dbReference type="NCBI Taxonomy" id="200617"/>
    <lineage>
        <taxon>Bacteria</taxon>
        <taxon>Pseudomonadati</taxon>
        <taxon>Pseudomonadota</taxon>
        <taxon>Alphaproteobacteria</taxon>
        <taxon>Hyphomicrobiales</taxon>
        <taxon>Nitrobacteraceae</taxon>
        <taxon>Rhodopseudomonas</taxon>
    </lineage>
</organism>
<dbReference type="NCBIfam" id="NF001454">
    <property type="entry name" value="PRK00315.1"/>
    <property type="match status" value="1"/>
</dbReference>
<gene>
    <name evidence="11" type="primary">kdpC</name>
    <name evidence="12" type="ORF">J2R99_002766</name>
</gene>
<dbReference type="NCBIfam" id="TIGR00681">
    <property type="entry name" value="kdpC"/>
    <property type="match status" value="1"/>
</dbReference>
<evidence type="ECO:0000256" key="10">
    <source>
        <dbReference type="ARBA" id="ARBA00023136"/>
    </source>
</evidence>
<dbReference type="Proteomes" id="UP001230253">
    <property type="component" value="Unassembled WGS sequence"/>
</dbReference>
<keyword evidence="10 11" id="KW-0472">Membrane</keyword>
<keyword evidence="3 11" id="KW-0633">Potassium transport</keyword>
<evidence type="ECO:0000256" key="9">
    <source>
        <dbReference type="ARBA" id="ARBA00023065"/>
    </source>
</evidence>
<dbReference type="EMBL" id="JAUSUK010000002">
    <property type="protein sequence ID" value="MDQ0326897.1"/>
    <property type="molecule type" value="Genomic_DNA"/>
</dbReference>
<keyword evidence="8 11" id="KW-1133">Transmembrane helix</keyword>
<dbReference type="RefSeq" id="WP_307155016.1">
    <property type="nucleotide sequence ID" value="NZ_JAUSUK010000002.1"/>
</dbReference>
<reference evidence="12 13" key="1">
    <citation type="submission" date="2023-07" db="EMBL/GenBank/DDBJ databases">
        <title>Genomic Encyclopedia of Type Strains, Phase IV (KMG-IV): sequencing the most valuable type-strain genomes for metagenomic binning, comparative biology and taxonomic classification.</title>
        <authorList>
            <person name="Goeker M."/>
        </authorList>
    </citation>
    <scope>NUCLEOTIDE SEQUENCE [LARGE SCALE GENOMIC DNA]</scope>
    <source>
        <strain evidence="12 13">DSM 11549</strain>
    </source>
</reference>
<evidence type="ECO:0000313" key="12">
    <source>
        <dbReference type="EMBL" id="MDQ0326897.1"/>
    </source>
</evidence>
<evidence type="ECO:0000256" key="4">
    <source>
        <dbReference type="ARBA" id="ARBA00022692"/>
    </source>
</evidence>
<keyword evidence="9 11" id="KW-0406">Ion transport</keyword>
<evidence type="ECO:0000313" key="13">
    <source>
        <dbReference type="Proteomes" id="UP001230253"/>
    </source>
</evidence>
<comment type="caution">
    <text evidence="12">The sequence shown here is derived from an EMBL/GenBank/DDBJ whole genome shotgun (WGS) entry which is preliminary data.</text>
</comment>
<keyword evidence="1 11" id="KW-0813">Transport</keyword>
<sequence>MIDQLRPAIVFSLLMTVLLGVCYPLAMTGLAQTLFPAEAAGSLVERNGQVVGSSLVAQTFSAPGYFHPRPSAGDVDAGASGGSNLGPTSAALLKRVSADAERLSREAGGARVPVDLVTTSGSGLDPHISPEAAFFQAPRVAKARDLPLQQMRDLVRHHVEGRSLGLFGEARVNVLALNLALDELRPAGNNGVPVAEGASSRTQ</sequence>
<keyword evidence="13" id="KW-1185">Reference proteome</keyword>
<dbReference type="PANTHER" id="PTHR30042">
    <property type="entry name" value="POTASSIUM-TRANSPORTING ATPASE C CHAIN"/>
    <property type="match status" value="1"/>
</dbReference>
<name>A0ABU0C9M0_9BRAD</name>
<keyword evidence="2 11" id="KW-1003">Cell membrane</keyword>
<dbReference type="PIRSF" id="PIRSF001296">
    <property type="entry name" value="K_ATPase_KdpC"/>
    <property type="match status" value="1"/>
</dbReference>
<evidence type="ECO:0000256" key="11">
    <source>
        <dbReference type="HAMAP-Rule" id="MF_00276"/>
    </source>
</evidence>
<comment type="subcellular location">
    <subcellularLocation>
        <location evidence="11">Cell membrane</location>
        <topology evidence="11">Single-pass membrane protein</topology>
    </subcellularLocation>
</comment>
<evidence type="ECO:0000256" key="1">
    <source>
        <dbReference type="ARBA" id="ARBA00022448"/>
    </source>
</evidence>
<dbReference type="Pfam" id="PF02669">
    <property type="entry name" value="KdpC"/>
    <property type="match status" value="1"/>
</dbReference>
<evidence type="ECO:0000256" key="7">
    <source>
        <dbReference type="ARBA" id="ARBA00022958"/>
    </source>
</evidence>
<evidence type="ECO:0000256" key="8">
    <source>
        <dbReference type="ARBA" id="ARBA00022989"/>
    </source>
</evidence>
<comment type="subunit">
    <text evidence="11">The system is composed of three essential subunits: KdpA, KdpB and KdpC.</text>
</comment>
<dbReference type="PANTHER" id="PTHR30042:SF2">
    <property type="entry name" value="POTASSIUM-TRANSPORTING ATPASE KDPC SUBUNIT"/>
    <property type="match status" value="1"/>
</dbReference>
<dbReference type="InterPro" id="IPR003820">
    <property type="entry name" value="KdpC"/>
</dbReference>
<dbReference type="HAMAP" id="MF_00276">
    <property type="entry name" value="KdpC"/>
    <property type="match status" value="1"/>
</dbReference>
<keyword evidence="7 11" id="KW-0630">Potassium</keyword>
<keyword evidence="5 11" id="KW-0547">Nucleotide-binding</keyword>
<evidence type="ECO:0000256" key="3">
    <source>
        <dbReference type="ARBA" id="ARBA00022538"/>
    </source>
</evidence>
<comment type="function">
    <text evidence="11">Part of the high-affinity ATP-driven potassium transport (or Kdp) system, which catalyzes the hydrolysis of ATP coupled with the electrogenic transport of potassium into the cytoplasm. This subunit acts as a catalytic chaperone that increases the ATP-binding affinity of the ATP-hydrolyzing subunit KdpB by the formation of a transient KdpB/KdpC/ATP ternary complex.</text>
</comment>
<evidence type="ECO:0000256" key="6">
    <source>
        <dbReference type="ARBA" id="ARBA00022840"/>
    </source>
</evidence>
<evidence type="ECO:0000256" key="5">
    <source>
        <dbReference type="ARBA" id="ARBA00022741"/>
    </source>
</evidence>
<keyword evidence="4 11" id="KW-0812">Transmembrane</keyword>
<protein>
    <recommendedName>
        <fullName evidence="11">Potassium-transporting ATPase KdpC subunit</fullName>
    </recommendedName>
    <alternativeName>
        <fullName evidence="11">ATP phosphohydrolase [potassium-transporting] C chain</fullName>
    </alternativeName>
    <alternativeName>
        <fullName evidence="11">Potassium-binding and translocating subunit C</fullName>
    </alternativeName>
    <alternativeName>
        <fullName evidence="11">Potassium-translocating ATPase C chain</fullName>
    </alternativeName>
</protein>
<proteinExistence type="inferred from homology"/>
<keyword evidence="6 11" id="KW-0067">ATP-binding</keyword>
<comment type="similarity">
    <text evidence="11">Belongs to the KdpC family.</text>
</comment>
<accession>A0ABU0C9M0</accession>
<evidence type="ECO:0000256" key="2">
    <source>
        <dbReference type="ARBA" id="ARBA00022475"/>
    </source>
</evidence>